<feature type="transmembrane region" description="Helical" evidence="1">
    <location>
        <begin position="48"/>
        <end position="68"/>
    </location>
</feature>
<dbReference type="AlphaFoldDB" id="A0A2T8F4L9"/>
<feature type="transmembrane region" description="Helical" evidence="1">
    <location>
        <begin position="12"/>
        <end position="36"/>
    </location>
</feature>
<organism evidence="2 3">
    <name type="scientific">Nocardioides gansuensis</name>
    <dbReference type="NCBI Taxonomy" id="2138300"/>
    <lineage>
        <taxon>Bacteria</taxon>
        <taxon>Bacillati</taxon>
        <taxon>Actinomycetota</taxon>
        <taxon>Actinomycetes</taxon>
        <taxon>Propionibacteriales</taxon>
        <taxon>Nocardioidaceae</taxon>
        <taxon>Nocardioides</taxon>
    </lineage>
</organism>
<dbReference type="RefSeq" id="WP_116574559.1">
    <property type="nucleotide sequence ID" value="NZ_QDGZ01000016.1"/>
</dbReference>
<feature type="transmembrane region" description="Helical" evidence="1">
    <location>
        <begin position="108"/>
        <end position="127"/>
    </location>
</feature>
<comment type="caution">
    <text evidence="2">The sequence shown here is derived from an EMBL/GenBank/DDBJ whole genome shotgun (WGS) entry which is preliminary data.</text>
</comment>
<gene>
    <name evidence="2" type="ORF">DDE18_21930</name>
</gene>
<keyword evidence="1" id="KW-0472">Membrane</keyword>
<evidence type="ECO:0000313" key="3">
    <source>
        <dbReference type="Proteomes" id="UP000246018"/>
    </source>
</evidence>
<dbReference type="Proteomes" id="UP000246018">
    <property type="component" value="Unassembled WGS sequence"/>
</dbReference>
<keyword evidence="1" id="KW-0812">Transmembrane</keyword>
<accession>A0A2T8F4L9</accession>
<keyword evidence="1" id="KW-1133">Transmembrane helix</keyword>
<feature type="transmembrane region" description="Helical" evidence="1">
    <location>
        <begin position="80"/>
        <end position="102"/>
    </location>
</feature>
<dbReference type="EMBL" id="QDGZ01000016">
    <property type="protein sequence ID" value="PVG80664.1"/>
    <property type="molecule type" value="Genomic_DNA"/>
</dbReference>
<keyword evidence="3" id="KW-1185">Reference proteome</keyword>
<protein>
    <submittedName>
        <fullName evidence="2">Uncharacterized protein</fullName>
    </submittedName>
</protein>
<proteinExistence type="predicted"/>
<sequence length="146" mass="15298">MSSTRPRATAVWSLFVGVMLLVVAMSGLGLAVTFGSQPGEPDYGVEEVLLVLTCVAALVAALHVGFAHRGWRPPESRREAVLRVPAVACPALVVAAGLSGFVSADAPYLLVGLGATFVPHVVAWLRVRGHRNRLDRPGRPPAASSP</sequence>
<evidence type="ECO:0000256" key="1">
    <source>
        <dbReference type="SAM" id="Phobius"/>
    </source>
</evidence>
<reference evidence="2 3" key="1">
    <citation type="submission" date="2018-04" db="EMBL/GenBank/DDBJ databases">
        <title>Genome of Nocardioides gansuensis WSJ-1.</title>
        <authorList>
            <person name="Wu S."/>
            <person name="Wang G."/>
        </authorList>
    </citation>
    <scope>NUCLEOTIDE SEQUENCE [LARGE SCALE GENOMIC DNA]</scope>
    <source>
        <strain evidence="2 3">WSJ-1</strain>
    </source>
</reference>
<name>A0A2T8F4L9_9ACTN</name>
<evidence type="ECO:0000313" key="2">
    <source>
        <dbReference type="EMBL" id="PVG80664.1"/>
    </source>
</evidence>